<gene>
    <name evidence="5" type="ORF">Q5761_12140</name>
</gene>
<keyword evidence="2" id="KW-0238">DNA-binding</keyword>
<dbReference type="InterPro" id="IPR019888">
    <property type="entry name" value="Tscrpt_reg_AsnC-like"/>
</dbReference>
<evidence type="ECO:0000313" key="6">
    <source>
        <dbReference type="Proteomes" id="UP001304683"/>
    </source>
</evidence>
<evidence type="ECO:0000256" key="2">
    <source>
        <dbReference type="ARBA" id="ARBA00023125"/>
    </source>
</evidence>
<dbReference type="InterPro" id="IPR000485">
    <property type="entry name" value="AsnC-type_HTH_dom"/>
</dbReference>
<dbReference type="InterPro" id="IPR036388">
    <property type="entry name" value="WH-like_DNA-bd_sf"/>
</dbReference>
<dbReference type="SUPFAM" id="SSF46785">
    <property type="entry name" value="Winged helix' DNA-binding domain"/>
    <property type="match status" value="1"/>
</dbReference>
<feature type="domain" description="HTH asnC-type" evidence="4">
    <location>
        <begin position="4"/>
        <end position="64"/>
    </location>
</feature>
<dbReference type="Gene3D" id="3.30.70.920">
    <property type="match status" value="1"/>
</dbReference>
<dbReference type="SUPFAM" id="SSF54909">
    <property type="entry name" value="Dimeric alpha+beta barrel"/>
    <property type="match status" value="1"/>
</dbReference>
<reference evidence="5 6" key="1">
    <citation type="submission" date="2023-08" db="EMBL/GenBank/DDBJ databases">
        <title>Genome sequence of Thermaerobacter compostii strain Ins1, a spore-forming filamentous bacterium isolated from a deep geothermal reservoir.</title>
        <authorList>
            <person name="Bregnard D."/>
            <person name="Gonzalez D."/>
            <person name="Junier P."/>
        </authorList>
    </citation>
    <scope>NUCLEOTIDE SEQUENCE [LARGE SCALE GENOMIC DNA]</scope>
    <source>
        <strain evidence="5 6">Ins1</strain>
    </source>
</reference>
<dbReference type="Pfam" id="PF01037">
    <property type="entry name" value="AsnC_trans_reg"/>
    <property type="match status" value="1"/>
</dbReference>
<evidence type="ECO:0000256" key="1">
    <source>
        <dbReference type="ARBA" id="ARBA00023015"/>
    </source>
</evidence>
<dbReference type="InterPro" id="IPR036390">
    <property type="entry name" value="WH_DNA-bd_sf"/>
</dbReference>
<protein>
    <submittedName>
        <fullName evidence="5">Lrp/AsnC family transcriptional regulator</fullName>
    </submittedName>
</protein>
<dbReference type="PRINTS" id="PR00033">
    <property type="entry name" value="HTHASNC"/>
</dbReference>
<dbReference type="PANTHER" id="PTHR30154:SF34">
    <property type="entry name" value="TRANSCRIPTIONAL REGULATOR AZLB"/>
    <property type="match status" value="1"/>
</dbReference>
<organism evidence="5 6">
    <name type="scientific">Thermaerobacter composti</name>
    <dbReference type="NCBI Taxonomy" id="554949"/>
    <lineage>
        <taxon>Bacteria</taxon>
        <taxon>Bacillati</taxon>
        <taxon>Bacillota</taxon>
        <taxon>Clostridia</taxon>
        <taxon>Eubacteriales</taxon>
        <taxon>Clostridiales Family XVII. Incertae Sedis</taxon>
        <taxon>Thermaerobacter</taxon>
    </lineage>
</organism>
<dbReference type="Pfam" id="PF13412">
    <property type="entry name" value="HTH_24"/>
    <property type="match status" value="1"/>
</dbReference>
<accession>A0ABZ0QR91</accession>
<dbReference type="PANTHER" id="PTHR30154">
    <property type="entry name" value="LEUCINE-RESPONSIVE REGULATORY PROTEIN"/>
    <property type="match status" value="1"/>
</dbReference>
<dbReference type="RefSeq" id="WP_135224570.1">
    <property type="nucleotide sequence ID" value="NZ_CP132508.1"/>
</dbReference>
<proteinExistence type="predicted"/>
<sequence>MVVLDKTEREIIKLLQKDGRMSFVDMAEQIGVTEGTIRRKFYRLLEEGVIKIAAVTDPFEVGFNAPAIIGLNVDQSRIREIVEQLTRLPRVHYVAMTTGIYDIIVYAFFSDNKEMASFLLEDLSKIDGITNTQTSLVLDIYKQDFAIGLPQRQEEGRRRRRRSAAPR</sequence>
<dbReference type="InterPro" id="IPR011991">
    <property type="entry name" value="ArsR-like_HTH"/>
</dbReference>
<dbReference type="InterPro" id="IPR019887">
    <property type="entry name" value="Tscrpt_reg_AsnC/Lrp_C"/>
</dbReference>
<evidence type="ECO:0000313" key="5">
    <source>
        <dbReference type="EMBL" id="WPD19072.1"/>
    </source>
</evidence>
<keyword evidence="1" id="KW-0805">Transcription regulation</keyword>
<evidence type="ECO:0000256" key="3">
    <source>
        <dbReference type="ARBA" id="ARBA00023163"/>
    </source>
</evidence>
<dbReference type="SMART" id="SM00344">
    <property type="entry name" value="HTH_ASNC"/>
    <property type="match status" value="1"/>
</dbReference>
<name>A0ABZ0QR91_9FIRM</name>
<dbReference type="InterPro" id="IPR011008">
    <property type="entry name" value="Dimeric_a/b-barrel"/>
</dbReference>
<keyword evidence="3" id="KW-0804">Transcription</keyword>
<dbReference type="PROSITE" id="PS50956">
    <property type="entry name" value="HTH_ASNC_2"/>
    <property type="match status" value="1"/>
</dbReference>
<keyword evidence="6" id="KW-1185">Reference proteome</keyword>
<evidence type="ECO:0000259" key="4">
    <source>
        <dbReference type="PROSITE" id="PS50956"/>
    </source>
</evidence>
<dbReference type="EMBL" id="CP132508">
    <property type="protein sequence ID" value="WPD19072.1"/>
    <property type="molecule type" value="Genomic_DNA"/>
</dbReference>
<dbReference type="Proteomes" id="UP001304683">
    <property type="component" value="Chromosome"/>
</dbReference>
<dbReference type="Gene3D" id="1.10.10.10">
    <property type="entry name" value="Winged helix-like DNA-binding domain superfamily/Winged helix DNA-binding domain"/>
    <property type="match status" value="1"/>
</dbReference>
<dbReference type="CDD" id="cd00090">
    <property type="entry name" value="HTH_ARSR"/>
    <property type="match status" value="1"/>
</dbReference>